<reference evidence="3 4" key="1">
    <citation type="submission" date="2017-06" db="EMBL/GenBank/DDBJ databases">
        <title>Novel microbial phyla capable of carbon fixation and sulfur reduction in deep-sea sediments.</title>
        <authorList>
            <person name="Huang J."/>
            <person name="Baker B."/>
            <person name="Wang Y."/>
        </authorList>
    </citation>
    <scope>NUCLEOTIDE SEQUENCE [LARGE SCALE GENOMIC DNA]</scope>
    <source>
        <strain evidence="3">B3_TA06</strain>
    </source>
</reference>
<dbReference type="Gene3D" id="2.70.70.10">
    <property type="entry name" value="Glucose Permease (Domain IIA)"/>
    <property type="match status" value="1"/>
</dbReference>
<organism evidence="3 4">
    <name type="scientific">candidate division TA06 bacterium B3_TA06</name>
    <dbReference type="NCBI Taxonomy" id="2012487"/>
    <lineage>
        <taxon>Bacteria</taxon>
        <taxon>Bacteria division TA06</taxon>
    </lineage>
</organism>
<accession>A0A532USX2</accession>
<dbReference type="Proteomes" id="UP000317778">
    <property type="component" value="Unassembled WGS sequence"/>
</dbReference>
<keyword evidence="1" id="KW-0812">Transmembrane</keyword>
<evidence type="ECO:0000259" key="2">
    <source>
        <dbReference type="Pfam" id="PF01551"/>
    </source>
</evidence>
<dbReference type="AlphaFoldDB" id="A0A532USX2"/>
<protein>
    <recommendedName>
        <fullName evidence="2">M23ase beta-sheet core domain-containing protein</fullName>
    </recommendedName>
</protein>
<evidence type="ECO:0000313" key="3">
    <source>
        <dbReference type="EMBL" id="TKJ38021.1"/>
    </source>
</evidence>
<feature type="transmembrane region" description="Helical" evidence="1">
    <location>
        <begin position="26"/>
        <end position="51"/>
    </location>
</feature>
<dbReference type="SUPFAM" id="SSF51261">
    <property type="entry name" value="Duplicated hybrid motif"/>
    <property type="match status" value="1"/>
</dbReference>
<gene>
    <name evidence="3" type="ORF">CEE36_10810</name>
</gene>
<dbReference type="InterPro" id="IPR050570">
    <property type="entry name" value="Cell_wall_metabolism_enzyme"/>
</dbReference>
<proteinExistence type="predicted"/>
<name>A0A532USX2_UNCT6</name>
<feature type="domain" description="M23ase beta-sheet core" evidence="2">
    <location>
        <begin position="166"/>
        <end position="260"/>
    </location>
</feature>
<dbReference type="PANTHER" id="PTHR21666:SF270">
    <property type="entry name" value="MUREIN HYDROLASE ACTIVATOR ENVC"/>
    <property type="match status" value="1"/>
</dbReference>
<dbReference type="InterPro" id="IPR011055">
    <property type="entry name" value="Dup_hybrid_motif"/>
</dbReference>
<keyword evidence="1" id="KW-1133">Transmembrane helix</keyword>
<dbReference type="PANTHER" id="PTHR21666">
    <property type="entry name" value="PEPTIDASE-RELATED"/>
    <property type="match status" value="1"/>
</dbReference>
<comment type="caution">
    <text evidence="3">The sequence shown here is derived from an EMBL/GenBank/DDBJ whole genome shotgun (WGS) entry which is preliminary data.</text>
</comment>
<evidence type="ECO:0000256" key="1">
    <source>
        <dbReference type="SAM" id="Phobius"/>
    </source>
</evidence>
<dbReference type="GO" id="GO:0004222">
    <property type="term" value="F:metalloendopeptidase activity"/>
    <property type="evidence" value="ECO:0007669"/>
    <property type="project" value="TreeGrafter"/>
</dbReference>
<evidence type="ECO:0000313" key="4">
    <source>
        <dbReference type="Proteomes" id="UP000317778"/>
    </source>
</evidence>
<sequence length="276" mass="31018">MTPRIPKRVSIHVTTSHSNRSFARTYSLSAVIAILSAIGGFVLGVIAMLVFSLKTFIDWAEVESLRNRTDQLEGALARLPEVKQELLEGKEELKRLRIMLGIEKAPDTVDYTKLVFAYKPIIPQRVSDTLDTSDLDSTQIEEEIEGFYPQVLPTVGFRVTRPFSKHHPGIDFATSEGKPVFATADGVVREVGYDSLYGNYLKIRHGKYYETFYGHLQSAIVRKGERVKMNQIVGYVGNTGRSSAPHLHFEVRHNGTPIDPANLFVLKREYKGGAYE</sequence>
<dbReference type="InterPro" id="IPR016047">
    <property type="entry name" value="M23ase_b-sheet_dom"/>
</dbReference>
<keyword evidence="1" id="KW-0472">Membrane</keyword>
<dbReference type="Pfam" id="PF01551">
    <property type="entry name" value="Peptidase_M23"/>
    <property type="match status" value="1"/>
</dbReference>
<dbReference type="EMBL" id="NJBO01000028">
    <property type="protein sequence ID" value="TKJ38021.1"/>
    <property type="molecule type" value="Genomic_DNA"/>
</dbReference>
<dbReference type="CDD" id="cd12797">
    <property type="entry name" value="M23_peptidase"/>
    <property type="match status" value="1"/>
</dbReference>